<keyword evidence="3" id="KW-0698">rRNA processing</keyword>
<dbReference type="Pfam" id="PF01585">
    <property type="entry name" value="G-patch"/>
    <property type="match status" value="1"/>
</dbReference>
<keyword evidence="2" id="KW-0690">Ribosome biogenesis</keyword>
<organism evidence="9 10">
    <name type="scientific">Tricholomella constricta</name>
    <dbReference type="NCBI Taxonomy" id="117010"/>
    <lineage>
        <taxon>Eukaryota</taxon>
        <taxon>Fungi</taxon>
        <taxon>Dikarya</taxon>
        <taxon>Basidiomycota</taxon>
        <taxon>Agaricomycotina</taxon>
        <taxon>Agaricomycetes</taxon>
        <taxon>Agaricomycetidae</taxon>
        <taxon>Agaricales</taxon>
        <taxon>Tricholomatineae</taxon>
        <taxon>Lyophyllaceae</taxon>
        <taxon>Tricholomella</taxon>
    </lineage>
</organism>
<gene>
    <name evidence="9" type="ORF">D9615_002299</name>
</gene>
<dbReference type="Proteomes" id="UP000565441">
    <property type="component" value="Unassembled WGS sequence"/>
</dbReference>
<feature type="domain" description="G-patch" evidence="8">
    <location>
        <begin position="25"/>
        <end position="71"/>
    </location>
</feature>
<dbReference type="SMART" id="SM00443">
    <property type="entry name" value="G_patch"/>
    <property type="match status" value="1"/>
</dbReference>
<evidence type="ECO:0000256" key="6">
    <source>
        <dbReference type="ARBA" id="ARBA00041961"/>
    </source>
</evidence>
<proteinExistence type="inferred from homology"/>
<evidence type="ECO:0000259" key="8">
    <source>
        <dbReference type="PROSITE" id="PS50174"/>
    </source>
</evidence>
<feature type="compositionally biased region" description="Basic and acidic residues" evidence="7">
    <location>
        <begin position="399"/>
        <end position="421"/>
    </location>
</feature>
<dbReference type="PANTHER" id="PTHR23149:SF31">
    <property type="entry name" value="PROTEIN PXR1"/>
    <property type="match status" value="1"/>
</dbReference>
<comment type="subcellular location">
    <subcellularLocation>
        <location evidence="1">Nucleus</location>
        <location evidence="1">Nucleolus</location>
    </subcellularLocation>
</comment>
<evidence type="ECO:0000256" key="5">
    <source>
        <dbReference type="ARBA" id="ARBA00038007"/>
    </source>
</evidence>
<feature type="region of interest" description="Disordered" evidence="7">
    <location>
        <begin position="217"/>
        <end position="236"/>
    </location>
</feature>
<feature type="region of interest" description="Disordered" evidence="7">
    <location>
        <begin position="168"/>
        <end position="187"/>
    </location>
</feature>
<feature type="compositionally biased region" description="Basic and acidic residues" evidence="7">
    <location>
        <begin position="376"/>
        <end position="391"/>
    </location>
</feature>
<evidence type="ECO:0000256" key="3">
    <source>
        <dbReference type="ARBA" id="ARBA00022552"/>
    </source>
</evidence>
<evidence type="ECO:0000256" key="2">
    <source>
        <dbReference type="ARBA" id="ARBA00022517"/>
    </source>
</evidence>
<comment type="similarity">
    <text evidence="5">Belongs to the PINX1 family.</text>
</comment>
<protein>
    <recommendedName>
        <fullName evidence="6">PinX1-related protein 1</fullName>
    </recommendedName>
</protein>
<dbReference type="GO" id="GO:0006364">
    <property type="term" value="P:rRNA processing"/>
    <property type="evidence" value="ECO:0007669"/>
    <property type="project" value="UniProtKB-KW"/>
</dbReference>
<keyword evidence="10" id="KW-1185">Reference proteome</keyword>
<feature type="compositionally biased region" description="Basic and acidic residues" evidence="7">
    <location>
        <begin position="149"/>
        <end position="159"/>
    </location>
</feature>
<feature type="compositionally biased region" description="Basic and acidic residues" evidence="7">
    <location>
        <begin position="133"/>
        <end position="142"/>
    </location>
</feature>
<accession>A0A8H5HMB4</accession>
<feature type="region of interest" description="Disordered" evidence="7">
    <location>
        <begin position="268"/>
        <end position="313"/>
    </location>
</feature>
<name>A0A8H5HMB4_9AGAR</name>
<feature type="region of interest" description="Disordered" evidence="7">
    <location>
        <begin position="108"/>
        <end position="159"/>
    </location>
</feature>
<evidence type="ECO:0000313" key="10">
    <source>
        <dbReference type="Proteomes" id="UP000565441"/>
    </source>
</evidence>
<feature type="region of interest" description="Disordered" evidence="7">
    <location>
        <begin position="330"/>
        <end position="433"/>
    </location>
</feature>
<dbReference type="OrthoDB" id="29523at2759"/>
<evidence type="ECO:0000256" key="7">
    <source>
        <dbReference type="SAM" id="MobiDB-lite"/>
    </source>
</evidence>
<dbReference type="PROSITE" id="PS50174">
    <property type="entry name" value="G_PATCH"/>
    <property type="match status" value="1"/>
</dbReference>
<dbReference type="InterPro" id="IPR050656">
    <property type="entry name" value="PINX1"/>
</dbReference>
<comment type="caution">
    <text evidence="9">The sequence shown here is derived from an EMBL/GenBank/DDBJ whole genome shotgun (WGS) entry which is preliminary data.</text>
</comment>
<evidence type="ECO:0000256" key="1">
    <source>
        <dbReference type="ARBA" id="ARBA00004604"/>
    </source>
</evidence>
<feature type="compositionally biased region" description="Basic residues" evidence="7">
    <location>
        <begin position="422"/>
        <end position="433"/>
    </location>
</feature>
<evidence type="ECO:0000313" key="9">
    <source>
        <dbReference type="EMBL" id="KAF5385932.1"/>
    </source>
</evidence>
<sequence>MGLSGRKVKQRIPADPRNLAWADDAAKFGSNYLSKFGWDSSKGLGVNGEGRTSHIKVSHKLDMLGIGAAHQMDPDSIAWKQNEDFENLLKRLNEASAQENTMVSDTFTEIKGESEGGECESEKQEKKRKRKKDREGTSDEKAKKKRKKNAEDAASKEVEQVVKSVKEEMKVEAPPVQPSKPFVPRNRAHRARAIASKSIASKSSASIAEILGIAPTPSTSAAISGSGTPVGKLTPLDDGTTTLEKLTTSTKSVADYFKEKLLAKVSMSGSGTPVMLGTDTKMEDSYAAPRGGLGSSRLKSGTIDESIDSQSQRIGLSKYSSLMSSTFLSATTSLSPPFDPTPEKPPEITPPTTDEPGRKQKQKKKRSTEDDGSGEDNLRGENKKKEKTGKQEKKKKQRKGMESPVHTEEGLEKALSKEERRRLRKEKKSRRNS</sequence>
<evidence type="ECO:0000256" key="4">
    <source>
        <dbReference type="ARBA" id="ARBA00023242"/>
    </source>
</evidence>
<dbReference type="PANTHER" id="PTHR23149">
    <property type="entry name" value="G PATCH DOMAIN CONTAINING PROTEIN"/>
    <property type="match status" value="1"/>
</dbReference>
<keyword evidence="4" id="KW-0539">Nucleus</keyword>
<feature type="compositionally biased region" description="Polar residues" evidence="7">
    <location>
        <begin position="217"/>
        <end position="227"/>
    </location>
</feature>
<dbReference type="GO" id="GO:0005730">
    <property type="term" value="C:nucleolus"/>
    <property type="evidence" value="ECO:0007669"/>
    <property type="project" value="UniProtKB-SubCell"/>
</dbReference>
<dbReference type="EMBL" id="JAACJP010000003">
    <property type="protein sequence ID" value="KAF5385932.1"/>
    <property type="molecule type" value="Genomic_DNA"/>
</dbReference>
<dbReference type="InterPro" id="IPR000467">
    <property type="entry name" value="G_patch_dom"/>
</dbReference>
<dbReference type="GO" id="GO:0003676">
    <property type="term" value="F:nucleic acid binding"/>
    <property type="evidence" value="ECO:0007669"/>
    <property type="project" value="InterPro"/>
</dbReference>
<dbReference type="AlphaFoldDB" id="A0A8H5HMB4"/>
<reference evidence="9 10" key="1">
    <citation type="journal article" date="2020" name="ISME J.">
        <title>Uncovering the hidden diversity of litter-decomposition mechanisms in mushroom-forming fungi.</title>
        <authorList>
            <person name="Floudas D."/>
            <person name="Bentzer J."/>
            <person name="Ahren D."/>
            <person name="Johansson T."/>
            <person name="Persson P."/>
            <person name="Tunlid A."/>
        </authorList>
    </citation>
    <scope>NUCLEOTIDE SEQUENCE [LARGE SCALE GENOMIC DNA]</scope>
    <source>
        <strain evidence="9 10">CBS 661.87</strain>
    </source>
</reference>
<feature type="compositionally biased region" description="Basic and acidic residues" evidence="7">
    <location>
        <begin position="108"/>
        <end position="125"/>
    </location>
</feature>